<sequence length="309" mass="34264">MPGHLFFECHMVTLKQLEALNWIAELGTFERAAAKLNTTQSAISKRVQELEASARVPLFDRSQRGARLTERGEQILALGRQMLALQDQILEMKDGRQTPARRLRLGATELSALTWLPRLVSAIRGAHPAVTIEPEVDNSRSLYDRLIEGSIDLIVIPDVFSDPEVTSVRLAEVQNVWTARPGLVRSRRPLGFDELGDHTILMQGRRSGSGLFFNKWLTANGVAFKHAISVDNLTALVGLAVAGLGISYLPQRCFRPLFEERKLTIVPVKPALPAVPYAAMYRNDRPSAFTAAVAELARKTCDFGRQLQG</sequence>
<dbReference type="AlphaFoldDB" id="M4ZGF1"/>
<dbReference type="SUPFAM" id="SSF46785">
    <property type="entry name" value="Winged helix' DNA-binding domain"/>
    <property type="match status" value="1"/>
</dbReference>
<dbReference type="eggNOG" id="COG0583">
    <property type="taxonomic scope" value="Bacteria"/>
</dbReference>
<evidence type="ECO:0000256" key="3">
    <source>
        <dbReference type="ARBA" id="ARBA00023015"/>
    </source>
</evidence>
<protein>
    <submittedName>
        <fullName evidence="7">Transcriptional regulator, LysR family</fullName>
    </submittedName>
</protein>
<dbReference type="CDD" id="cd05466">
    <property type="entry name" value="PBP2_LTTR_substrate"/>
    <property type="match status" value="1"/>
</dbReference>
<name>M4ZGF1_9BRAD</name>
<dbReference type="InterPro" id="IPR005119">
    <property type="entry name" value="LysR_subst-bd"/>
</dbReference>
<evidence type="ECO:0000313" key="8">
    <source>
        <dbReference type="Proteomes" id="UP000011841"/>
    </source>
</evidence>
<dbReference type="PROSITE" id="PS50931">
    <property type="entry name" value="HTH_LYSR"/>
    <property type="match status" value="1"/>
</dbReference>
<gene>
    <name evidence="7" type="ORF">S58_68680</name>
</gene>
<proteinExistence type="inferred from homology"/>
<dbReference type="GO" id="GO:0003700">
    <property type="term" value="F:DNA-binding transcription factor activity"/>
    <property type="evidence" value="ECO:0007669"/>
    <property type="project" value="InterPro"/>
</dbReference>
<keyword evidence="8" id="KW-1185">Reference proteome</keyword>
<reference evidence="7 8" key="1">
    <citation type="journal article" date="2013" name="Appl. Environ. Microbiol.">
        <title>Genome analysis suggests that the soil oligotrophic bacterium Agromonas oligotrophica (Bradyrhizobium oligotrophicum) is a nitrogen-fixing symbiont of Aeschynomene indica.</title>
        <authorList>
            <person name="Okubo T."/>
            <person name="Fukushima S."/>
            <person name="Itakura M."/>
            <person name="Oshima K."/>
            <person name="Longtonglang A."/>
            <person name="Teaumroong N."/>
            <person name="Mitsui H."/>
            <person name="Hattori M."/>
            <person name="Hattori R."/>
            <person name="Hattori T."/>
            <person name="Minamisawa K."/>
        </authorList>
    </citation>
    <scope>NUCLEOTIDE SEQUENCE [LARGE SCALE GENOMIC DNA]</scope>
    <source>
        <strain evidence="7 8">S58</strain>
    </source>
</reference>
<comment type="similarity">
    <text evidence="2">Belongs to the LysR transcriptional regulatory family.</text>
</comment>
<dbReference type="Pfam" id="PF00126">
    <property type="entry name" value="HTH_1"/>
    <property type="match status" value="1"/>
</dbReference>
<dbReference type="PRINTS" id="PR00039">
    <property type="entry name" value="HTHLYSR"/>
</dbReference>
<keyword evidence="3" id="KW-0805">Transcription regulation</keyword>
<evidence type="ECO:0000256" key="4">
    <source>
        <dbReference type="ARBA" id="ARBA00023125"/>
    </source>
</evidence>
<dbReference type="EMBL" id="AP012603">
    <property type="protein sequence ID" value="BAM92834.1"/>
    <property type="molecule type" value="Genomic_DNA"/>
</dbReference>
<dbReference type="InterPro" id="IPR036388">
    <property type="entry name" value="WH-like_DNA-bd_sf"/>
</dbReference>
<dbReference type="InterPro" id="IPR036390">
    <property type="entry name" value="WH_DNA-bd_sf"/>
</dbReference>
<organism evidence="7 8">
    <name type="scientific">Bradyrhizobium oligotrophicum S58</name>
    <dbReference type="NCBI Taxonomy" id="1245469"/>
    <lineage>
        <taxon>Bacteria</taxon>
        <taxon>Pseudomonadati</taxon>
        <taxon>Pseudomonadota</taxon>
        <taxon>Alphaproteobacteria</taxon>
        <taxon>Hyphomicrobiales</taxon>
        <taxon>Nitrobacteraceae</taxon>
        <taxon>Bradyrhizobium</taxon>
    </lineage>
</organism>
<dbReference type="Proteomes" id="UP000011841">
    <property type="component" value="Chromosome"/>
</dbReference>
<feature type="domain" description="HTH lysR-type" evidence="6">
    <location>
        <begin position="12"/>
        <end position="69"/>
    </location>
</feature>
<dbReference type="PANTHER" id="PTHR30126:SF77">
    <property type="entry name" value="TRANSCRIPTIONAL REGULATORY PROTEIN"/>
    <property type="match status" value="1"/>
</dbReference>
<evidence type="ECO:0000256" key="1">
    <source>
        <dbReference type="ARBA" id="ARBA00003502"/>
    </source>
</evidence>
<dbReference type="Gene3D" id="1.10.10.10">
    <property type="entry name" value="Winged helix-like DNA-binding domain superfamily/Winged helix DNA-binding domain"/>
    <property type="match status" value="1"/>
</dbReference>
<keyword evidence="4" id="KW-0238">DNA-binding</keyword>
<dbReference type="GO" id="GO:0000976">
    <property type="term" value="F:transcription cis-regulatory region binding"/>
    <property type="evidence" value="ECO:0007669"/>
    <property type="project" value="TreeGrafter"/>
</dbReference>
<dbReference type="Gene3D" id="3.40.190.10">
    <property type="entry name" value="Periplasmic binding protein-like II"/>
    <property type="match status" value="2"/>
</dbReference>
<dbReference type="HOGENOM" id="CLU_039613_6_1_5"/>
<evidence type="ECO:0000313" key="7">
    <source>
        <dbReference type="EMBL" id="BAM92834.1"/>
    </source>
</evidence>
<evidence type="ECO:0000256" key="5">
    <source>
        <dbReference type="ARBA" id="ARBA00023163"/>
    </source>
</evidence>
<evidence type="ECO:0000256" key="2">
    <source>
        <dbReference type="ARBA" id="ARBA00009437"/>
    </source>
</evidence>
<comment type="function">
    <text evidence="1">NodD regulates the expression of the nodABCFE genes which encode other nodulation proteins. NodD is also a negative regulator of its own expression. Binds flavonoids as inducers.</text>
</comment>
<dbReference type="InterPro" id="IPR000847">
    <property type="entry name" value="LysR_HTH_N"/>
</dbReference>
<dbReference type="PATRIC" id="fig|1245469.3.peg.7027"/>
<dbReference type="Pfam" id="PF03466">
    <property type="entry name" value="LysR_substrate"/>
    <property type="match status" value="1"/>
</dbReference>
<accession>M4ZGF1</accession>
<evidence type="ECO:0000259" key="6">
    <source>
        <dbReference type="PROSITE" id="PS50931"/>
    </source>
</evidence>
<dbReference type="PANTHER" id="PTHR30126">
    <property type="entry name" value="HTH-TYPE TRANSCRIPTIONAL REGULATOR"/>
    <property type="match status" value="1"/>
</dbReference>
<dbReference type="SUPFAM" id="SSF53850">
    <property type="entry name" value="Periplasmic binding protein-like II"/>
    <property type="match status" value="1"/>
</dbReference>
<keyword evidence="5" id="KW-0804">Transcription</keyword>
<dbReference type="KEGG" id="aol:S58_68680"/>
<dbReference type="STRING" id="1245469.S58_68680"/>